<proteinExistence type="predicted"/>
<reference evidence="2 3" key="1">
    <citation type="journal article" date="2024" name="J Genomics">
        <title>Draft genome sequencing and assembly of Favolaschia claudopus CIRM-BRFM 2984 isolated from oak limbs.</title>
        <authorList>
            <person name="Navarro D."/>
            <person name="Drula E."/>
            <person name="Chaduli D."/>
            <person name="Cazenave R."/>
            <person name="Ahrendt S."/>
            <person name="Wang J."/>
            <person name="Lipzen A."/>
            <person name="Daum C."/>
            <person name="Barry K."/>
            <person name="Grigoriev I.V."/>
            <person name="Favel A."/>
            <person name="Rosso M.N."/>
            <person name="Martin F."/>
        </authorList>
    </citation>
    <scope>NUCLEOTIDE SEQUENCE [LARGE SCALE GENOMIC DNA]</scope>
    <source>
        <strain evidence="2 3">CIRM-BRFM 2984</strain>
    </source>
</reference>
<accession>A0AAV9Z1M6</accession>
<feature type="non-terminal residue" evidence="2">
    <location>
        <position position="1"/>
    </location>
</feature>
<protein>
    <submittedName>
        <fullName evidence="2">Uncharacterized protein</fullName>
    </submittedName>
</protein>
<organism evidence="2 3">
    <name type="scientific">Favolaschia claudopus</name>
    <dbReference type="NCBI Taxonomy" id="2862362"/>
    <lineage>
        <taxon>Eukaryota</taxon>
        <taxon>Fungi</taxon>
        <taxon>Dikarya</taxon>
        <taxon>Basidiomycota</taxon>
        <taxon>Agaricomycotina</taxon>
        <taxon>Agaricomycetes</taxon>
        <taxon>Agaricomycetidae</taxon>
        <taxon>Agaricales</taxon>
        <taxon>Marasmiineae</taxon>
        <taxon>Mycenaceae</taxon>
        <taxon>Favolaschia</taxon>
    </lineage>
</organism>
<dbReference type="EMBL" id="JAWWNJ010000240">
    <property type="protein sequence ID" value="KAK6968910.1"/>
    <property type="molecule type" value="Genomic_DNA"/>
</dbReference>
<name>A0AAV9Z1M6_9AGAR</name>
<gene>
    <name evidence="2" type="ORF">R3P38DRAFT_2589286</name>
</gene>
<keyword evidence="3" id="KW-1185">Reference proteome</keyword>
<evidence type="ECO:0000256" key="1">
    <source>
        <dbReference type="SAM" id="MobiDB-lite"/>
    </source>
</evidence>
<evidence type="ECO:0000313" key="3">
    <source>
        <dbReference type="Proteomes" id="UP001362999"/>
    </source>
</evidence>
<dbReference type="AlphaFoldDB" id="A0AAV9Z1M6"/>
<sequence length="175" mass="19389">VGSSLPCGFCGCSGRAECAVTVKPKGETFDVMTNCKYKPRRFQYRKANKGSATTPSRNIPIICQLCPTPSGRYPEYPAVWRYNMPQHLRDIHPEYASPLQPEGQPLLFKVWESMRIEKEEIALGIPESLIPQPFTNIAPEVEEEGVVSRGTKRNQPNQGRGTKGGKRGGRGRGGK</sequence>
<feature type="compositionally biased region" description="Basic residues" evidence="1">
    <location>
        <begin position="163"/>
        <end position="175"/>
    </location>
</feature>
<comment type="caution">
    <text evidence="2">The sequence shown here is derived from an EMBL/GenBank/DDBJ whole genome shotgun (WGS) entry which is preliminary data.</text>
</comment>
<feature type="region of interest" description="Disordered" evidence="1">
    <location>
        <begin position="140"/>
        <end position="175"/>
    </location>
</feature>
<evidence type="ECO:0000313" key="2">
    <source>
        <dbReference type="EMBL" id="KAK6968910.1"/>
    </source>
</evidence>
<dbReference type="Proteomes" id="UP001362999">
    <property type="component" value="Unassembled WGS sequence"/>
</dbReference>